<dbReference type="SUPFAM" id="SSF47413">
    <property type="entry name" value="lambda repressor-like DNA-binding domains"/>
    <property type="match status" value="1"/>
</dbReference>
<dbReference type="InterPro" id="IPR000843">
    <property type="entry name" value="HTH_LacI"/>
</dbReference>
<dbReference type="GO" id="GO:0003700">
    <property type="term" value="F:DNA-binding transcription factor activity"/>
    <property type="evidence" value="ECO:0007669"/>
    <property type="project" value="TreeGrafter"/>
</dbReference>
<gene>
    <name evidence="5" type="ORF">BKA15_003768</name>
</gene>
<dbReference type="RefSeq" id="WP_179753225.1">
    <property type="nucleotide sequence ID" value="NZ_JACCBU010000001.1"/>
</dbReference>
<feature type="domain" description="HTH lacI-type" evidence="4">
    <location>
        <begin position="10"/>
        <end position="65"/>
    </location>
</feature>
<evidence type="ECO:0000256" key="2">
    <source>
        <dbReference type="ARBA" id="ARBA00023125"/>
    </source>
</evidence>
<keyword evidence="2" id="KW-0238">DNA-binding</keyword>
<dbReference type="EMBL" id="JACCBU010000001">
    <property type="protein sequence ID" value="NYE72439.1"/>
    <property type="molecule type" value="Genomic_DNA"/>
</dbReference>
<keyword evidence="6" id="KW-1185">Reference proteome</keyword>
<proteinExistence type="predicted"/>
<name>A0A7Y9I9U2_9ACTN</name>
<dbReference type="PRINTS" id="PR00036">
    <property type="entry name" value="HTHLACI"/>
</dbReference>
<dbReference type="CDD" id="cd06267">
    <property type="entry name" value="PBP1_LacI_sugar_binding-like"/>
    <property type="match status" value="1"/>
</dbReference>
<dbReference type="InterPro" id="IPR010982">
    <property type="entry name" value="Lambda_DNA-bd_dom_sf"/>
</dbReference>
<dbReference type="PANTHER" id="PTHR30146:SF153">
    <property type="entry name" value="LACTOSE OPERON REPRESSOR"/>
    <property type="match status" value="1"/>
</dbReference>
<evidence type="ECO:0000256" key="3">
    <source>
        <dbReference type="ARBA" id="ARBA00023163"/>
    </source>
</evidence>
<dbReference type="GO" id="GO:0000976">
    <property type="term" value="F:transcription cis-regulatory region binding"/>
    <property type="evidence" value="ECO:0007669"/>
    <property type="project" value="TreeGrafter"/>
</dbReference>
<evidence type="ECO:0000313" key="6">
    <source>
        <dbReference type="Proteomes" id="UP000569914"/>
    </source>
</evidence>
<sequence length="351" mass="37108">MPRPNGPSPVTLHDVAREAGVSLATASRAINGSTRRVRDDYRARVLAAAKRLNYKPNYAAQAVARGTTTTVGLLVGDVSDPYFSRIAAGVIEAADAAGLAVTMAATGRDSSRELDLVRTMAAQRPRIMIVAGSRLAGNPDQPALIEELTALTESGGRVIMISQPVLPFPTVAMDNTTGARQLAEALAGLGYRRFAVLRGNDALETSNERLRGFREGLAEHGIELADRHVISTEFTRDGGYAGALELIKEARGEVELIFAVNDVMAVGAMSALRSVGLRPGVDVAVAGYDDIPTVRDVTPALTTVGIPLAEIGREAVRHALETPEERPGRPSIVWTAKSSVVIRESTPGIGT</sequence>
<dbReference type="Gene3D" id="3.40.50.2300">
    <property type="match status" value="2"/>
</dbReference>
<keyword evidence="3" id="KW-0804">Transcription</keyword>
<dbReference type="CDD" id="cd01392">
    <property type="entry name" value="HTH_LacI"/>
    <property type="match status" value="1"/>
</dbReference>
<dbReference type="PROSITE" id="PS50932">
    <property type="entry name" value="HTH_LACI_2"/>
    <property type="match status" value="1"/>
</dbReference>
<organism evidence="5 6">
    <name type="scientific">Microlunatus parietis</name>
    <dbReference type="NCBI Taxonomy" id="682979"/>
    <lineage>
        <taxon>Bacteria</taxon>
        <taxon>Bacillati</taxon>
        <taxon>Actinomycetota</taxon>
        <taxon>Actinomycetes</taxon>
        <taxon>Propionibacteriales</taxon>
        <taxon>Propionibacteriaceae</taxon>
        <taxon>Microlunatus</taxon>
    </lineage>
</organism>
<dbReference type="PROSITE" id="PS00356">
    <property type="entry name" value="HTH_LACI_1"/>
    <property type="match status" value="1"/>
</dbReference>
<comment type="caution">
    <text evidence="5">The sequence shown here is derived from an EMBL/GenBank/DDBJ whole genome shotgun (WGS) entry which is preliminary data.</text>
</comment>
<dbReference type="Proteomes" id="UP000569914">
    <property type="component" value="Unassembled WGS sequence"/>
</dbReference>
<dbReference type="InterPro" id="IPR046335">
    <property type="entry name" value="LacI/GalR-like_sensor"/>
</dbReference>
<reference evidence="5 6" key="1">
    <citation type="submission" date="2020-07" db="EMBL/GenBank/DDBJ databases">
        <title>Sequencing the genomes of 1000 actinobacteria strains.</title>
        <authorList>
            <person name="Klenk H.-P."/>
        </authorList>
    </citation>
    <scope>NUCLEOTIDE SEQUENCE [LARGE SCALE GENOMIC DNA]</scope>
    <source>
        <strain evidence="5 6">DSM 22083</strain>
    </source>
</reference>
<evidence type="ECO:0000259" key="4">
    <source>
        <dbReference type="PROSITE" id="PS50932"/>
    </source>
</evidence>
<keyword evidence="1" id="KW-0805">Transcription regulation</keyword>
<dbReference type="InterPro" id="IPR028082">
    <property type="entry name" value="Peripla_BP_I"/>
</dbReference>
<accession>A0A7Y9I9U2</accession>
<dbReference type="AlphaFoldDB" id="A0A7Y9I9U2"/>
<dbReference type="Gene3D" id="1.10.260.40">
    <property type="entry name" value="lambda repressor-like DNA-binding domains"/>
    <property type="match status" value="1"/>
</dbReference>
<dbReference type="Pfam" id="PF00356">
    <property type="entry name" value="LacI"/>
    <property type="match status" value="1"/>
</dbReference>
<dbReference type="SMART" id="SM00354">
    <property type="entry name" value="HTH_LACI"/>
    <property type="match status" value="1"/>
</dbReference>
<dbReference type="Pfam" id="PF13377">
    <property type="entry name" value="Peripla_BP_3"/>
    <property type="match status" value="1"/>
</dbReference>
<evidence type="ECO:0000313" key="5">
    <source>
        <dbReference type="EMBL" id="NYE72439.1"/>
    </source>
</evidence>
<evidence type="ECO:0000256" key="1">
    <source>
        <dbReference type="ARBA" id="ARBA00023015"/>
    </source>
</evidence>
<dbReference type="PANTHER" id="PTHR30146">
    <property type="entry name" value="LACI-RELATED TRANSCRIPTIONAL REPRESSOR"/>
    <property type="match status" value="1"/>
</dbReference>
<protein>
    <submittedName>
        <fullName evidence="5">LacI family transcriptional regulator</fullName>
    </submittedName>
</protein>
<dbReference type="SUPFAM" id="SSF53822">
    <property type="entry name" value="Periplasmic binding protein-like I"/>
    <property type="match status" value="1"/>
</dbReference>